<evidence type="ECO:0000313" key="8">
    <source>
        <dbReference type="Proteomes" id="UP000241048"/>
    </source>
</evidence>
<evidence type="ECO:0000256" key="5">
    <source>
        <dbReference type="ARBA" id="ARBA00023136"/>
    </source>
</evidence>
<dbReference type="EMBL" id="PYLO01000001">
    <property type="protein sequence ID" value="PST39166.1"/>
    <property type="molecule type" value="Genomic_DNA"/>
</dbReference>
<evidence type="ECO:0000256" key="1">
    <source>
        <dbReference type="ARBA" id="ARBA00004236"/>
    </source>
</evidence>
<dbReference type="GO" id="GO:0015081">
    <property type="term" value="F:sodium ion transmembrane transporter activity"/>
    <property type="evidence" value="ECO:0007669"/>
    <property type="project" value="InterPro"/>
</dbReference>
<keyword evidence="2" id="KW-1003">Cell membrane</keyword>
<gene>
    <name evidence="7" type="ORF">C7U56_04455</name>
</gene>
<protein>
    <submittedName>
        <fullName evidence="7">Oxaloacetate decarboxylase</fullName>
    </submittedName>
</protein>
<organism evidence="7 8">
    <name type="scientific">Clostridium fessum</name>
    <dbReference type="NCBI Taxonomy" id="2126740"/>
    <lineage>
        <taxon>Bacteria</taxon>
        <taxon>Bacillati</taxon>
        <taxon>Bacillota</taxon>
        <taxon>Clostridia</taxon>
        <taxon>Eubacteriales</taxon>
        <taxon>Clostridiaceae</taxon>
        <taxon>Clostridium</taxon>
    </lineage>
</organism>
<reference evidence="7 8" key="1">
    <citation type="submission" date="2018-03" db="EMBL/GenBank/DDBJ databases">
        <title>Lachnoclostridium SNUG30386 gen.nov., sp.nov., isolated from human faeces.</title>
        <authorList>
            <person name="Seo B."/>
            <person name="Jeon K."/>
            <person name="Ko G."/>
        </authorList>
    </citation>
    <scope>NUCLEOTIDE SEQUENCE [LARGE SCALE GENOMIC DNA]</scope>
    <source>
        <strain evidence="7 8">SNUG30386</strain>
    </source>
</reference>
<name>A0A2T3FV50_9CLOT</name>
<evidence type="ECO:0000256" key="4">
    <source>
        <dbReference type="ARBA" id="ARBA00022989"/>
    </source>
</evidence>
<comment type="caution">
    <text evidence="7">The sequence shown here is derived from an EMBL/GenBank/DDBJ whole genome shotgun (WGS) entry which is preliminary data.</text>
</comment>
<feature type="transmembrane region" description="Helical" evidence="6">
    <location>
        <begin position="12"/>
        <end position="37"/>
    </location>
</feature>
<dbReference type="InterPro" id="IPR005899">
    <property type="entry name" value="Na_pump_deCOase"/>
</dbReference>
<keyword evidence="3 6" id="KW-0812">Transmembrane</keyword>
<dbReference type="Pfam" id="PF04277">
    <property type="entry name" value="OAD_gamma"/>
    <property type="match status" value="1"/>
</dbReference>
<dbReference type="GeneID" id="79839958"/>
<dbReference type="NCBIfam" id="TIGR01195">
    <property type="entry name" value="oadG_fam"/>
    <property type="match status" value="1"/>
</dbReference>
<keyword evidence="5 6" id="KW-0472">Membrane</keyword>
<keyword evidence="4 6" id="KW-1133">Transmembrane helix</keyword>
<dbReference type="GO" id="GO:0036376">
    <property type="term" value="P:sodium ion export across plasma membrane"/>
    <property type="evidence" value="ECO:0007669"/>
    <property type="project" value="InterPro"/>
</dbReference>
<dbReference type="AlphaFoldDB" id="A0A2T3FV50"/>
<comment type="subcellular location">
    <subcellularLocation>
        <location evidence="1">Cell membrane</location>
    </subcellularLocation>
</comment>
<dbReference type="GO" id="GO:0005886">
    <property type="term" value="C:plasma membrane"/>
    <property type="evidence" value="ECO:0007669"/>
    <property type="project" value="UniProtKB-SubCell"/>
</dbReference>
<evidence type="ECO:0000256" key="6">
    <source>
        <dbReference type="SAM" id="Phobius"/>
    </source>
</evidence>
<keyword evidence="8" id="KW-1185">Reference proteome</keyword>
<dbReference type="Proteomes" id="UP000241048">
    <property type="component" value="Unassembled WGS sequence"/>
</dbReference>
<evidence type="ECO:0000256" key="3">
    <source>
        <dbReference type="ARBA" id="ARBA00022692"/>
    </source>
</evidence>
<dbReference type="RefSeq" id="WP_022359955.1">
    <property type="nucleotide sequence ID" value="NZ_CAUWBW010000023.1"/>
</dbReference>
<proteinExistence type="predicted"/>
<evidence type="ECO:0000256" key="2">
    <source>
        <dbReference type="ARBA" id="ARBA00022475"/>
    </source>
</evidence>
<accession>A0A2T3FV50</accession>
<evidence type="ECO:0000313" key="7">
    <source>
        <dbReference type="EMBL" id="PST39166.1"/>
    </source>
</evidence>
<sequence length="98" mass="10225">MWTEPTMPFGQSVIVSLLGLSVVFLALICLALAIMVISKILRSVVSDGAKAPAAAQKAAPAVSDEADKELLAVLMATIGDDLGLPTDKFKILSVTEVK</sequence>